<protein>
    <submittedName>
        <fullName evidence="1">Uncharacterized protein</fullName>
    </submittedName>
</protein>
<dbReference type="HOGENOM" id="CLU_2137906_0_0_1"/>
<dbReference type="AlphaFoldDB" id="M1DQV2"/>
<keyword evidence="2" id="KW-1185">Reference proteome</keyword>
<dbReference type="EnsemblPlants" id="PGSC0003DMT400092918">
    <property type="protein sequence ID" value="PGSC0003DMT400092918"/>
    <property type="gene ID" value="PGSC0003DMG400042489"/>
</dbReference>
<dbReference type="InParanoid" id="M1DQV2"/>
<reference evidence="2" key="1">
    <citation type="journal article" date="2011" name="Nature">
        <title>Genome sequence and analysis of the tuber crop potato.</title>
        <authorList>
            <consortium name="The Potato Genome Sequencing Consortium"/>
        </authorList>
    </citation>
    <scope>NUCLEOTIDE SEQUENCE [LARGE SCALE GENOMIC DNA]</scope>
    <source>
        <strain evidence="2">cv. DM1-3 516 R44</strain>
    </source>
</reference>
<dbReference type="PaxDb" id="4113-PGSC0003DMT400092918"/>
<evidence type="ECO:0000313" key="1">
    <source>
        <dbReference type="EnsemblPlants" id="PGSC0003DMT400092918"/>
    </source>
</evidence>
<accession>M1DQV2</accession>
<evidence type="ECO:0000313" key="2">
    <source>
        <dbReference type="Proteomes" id="UP000011115"/>
    </source>
</evidence>
<dbReference type="Proteomes" id="UP000011115">
    <property type="component" value="Unassembled WGS sequence"/>
</dbReference>
<sequence>MVKFGEIFRPCGGGRRWQWQRPVGGDGGLDLLGSTKYHGAIDFPKNEFSFEYLSGSFDVVSRDHRSTRRSAFGRFHRRLALPLASSCFGSLGDIVLLRGTTRQHDDCSFSPPI</sequence>
<dbReference type="Gramene" id="PGSC0003DMT400092918">
    <property type="protein sequence ID" value="PGSC0003DMT400092918"/>
    <property type="gene ID" value="PGSC0003DMG400042489"/>
</dbReference>
<proteinExistence type="predicted"/>
<organism evidence="1 2">
    <name type="scientific">Solanum tuberosum</name>
    <name type="common">Potato</name>
    <dbReference type="NCBI Taxonomy" id="4113"/>
    <lineage>
        <taxon>Eukaryota</taxon>
        <taxon>Viridiplantae</taxon>
        <taxon>Streptophyta</taxon>
        <taxon>Embryophyta</taxon>
        <taxon>Tracheophyta</taxon>
        <taxon>Spermatophyta</taxon>
        <taxon>Magnoliopsida</taxon>
        <taxon>eudicotyledons</taxon>
        <taxon>Gunneridae</taxon>
        <taxon>Pentapetalae</taxon>
        <taxon>asterids</taxon>
        <taxon>lamiids</taxon>
        <taxon>Solanales</taxon>
        <taxon>Solanaceae</taxon>
        <taxon>Solanoideae</taxon>
        <taxon>Solaneae</taxon>
        <taxon>Solanum</taxon>
    </lineage>
</organism>
<reference evidence="1" key="2">
    <citation type="submission" date="2015-06" db="UniProtKB">
        <authorList>
            <consortium name="EnsemblPlants"/>
        </authorList>
    </citation>
    <scope>IDENTIFICATION</scope>
    <source>
        <strain evidence="1">DM1-3 516 R44</strain>
    </source>
</reference>
<name>M1DQV2_SOLTU</name>